<keyword evidence="4" id="KW-0067">ATP-binding</keyword>
<evidence type="ECO:0000259" key="6">
    <source>
        <dbReference type="Pfam" id="PF00501"/>
    </source>
</evidence>
<evidence type="ECO:0000256" key="2">
    <source>
        <dbReference type="ARBA" id="ARBA00022598"/>
    </source>
</evidence>
<evidence type="ECO:0000256" key="5">
    <source>
        <dbReference type="SAM" id="MobiDB-lite"/>
    </source>
</evidence>
<dbReference type="RefSeq" id="WP_006671855.1">
    <property type="nucleotide sequence ID" value="NZ_AOMA01000060.1"/>
</dbReference>
<dbReference type="STRING" id="1227454.C446_04490"/>
<dbReference type="PATRIC" id="fig|1227454.3.peg.876"/>
<dbReference type="eggNOG" id="arCOG01529">
    <property type="taxonomic scope" value="Archaea"/>
</dbReference>
<feature type="compositionally biased region" description="Basic and acidic residues" evidence="5">
    <location>
        <begin position="105"/>
        <end position="132"/>
    </location>
</feature>
<sequence length="738" mass="82082">MTGNTALEDVDEIVHEPDEEFVESTNVSEFMRAYGIDDYEELIERTTTDLEGIEQSGVDWFWDEVVDYLGIEFYEEYDAVRDDSGAQRGPEDASSAEQSSANSRVARDSDHASGPEAREQTAKPRDDGETASRDGPQFTDWYPGGRLNVAHNTLDRHAAVGEERRNKVATIWESEDGDVREITYHELHRQSNKVANALEERGIETGDTVGLYMPMVPEVVSILYGCFKVGAIAVPIFSGFGVDAAATRIADSECSVLFTGDGFLRRGDPVYLKESADDAIEQAGYVEKTIVFDRLGSRNEARSASEGQAGSEPTREQKSGHAIPWNDDRDDWWDDAVETQDDDYETKSLDSSQESMLLYSSGTTGKPKGIVHTHAGVQVQCAKELYFGFDLKPADRFFWVSDIGWMMGPWTLIGTHTFGGTVFMYEGAPDHPEPDRFWKMIDRHKLTQFGISPTAIRALGKHGDEWLEGHDLSSLRLLGSTGEPWDPESWRWFYENVGNGECPIINISGGTEICGCFLMPMPTEPLKPCTLGGPGLGMDIDIVDRTGESITENNERGYLVARDSCPSMTKSLWSGDERYLEEYWSTFEDTWDHGDWAQKDEDGFWFLHGRADDALNVAGRKVGPAEVEGALIDHEAVNQAAAIGAPDETTGTAVVTYVILEDGYDEDGDLREELRAQVGEELGKPFRPREVLFVDEFPKTQSGKIIRRAIEGVYTGEELGDMSSIENPEALEKLESAR</sequence>
<dbReference type="InterPro" id="IPR020845">
    <property type="entry name" value="AMP-binding_CS"/>
</dbReference>
<protein>
    <recommendedName>
        <fullName evidence="1">acetate--CoA ligase</fullName>
        <ecNumber evidence="1">6.2.1.1</ecNumber>
    </recommendedName>
</protein>
<evidence type="ECO:0000256" key="3">
    <source>
        <dbReference type="ARBA" id="ARBA00022741"/>
    </source>
</evidence>
<dbReference type="EC" id="6.2.1.1" evidence="1"/>
<dbReference type="Proteomes" id="UP000011607">
    <property type="component" value="Unassembled WGS sequence"/>
</dbReference>
<dbReference type="InterPro" id="IPR042099">
    <property type="entry name" value="ANL_N_sf"/>
</dbReference>
<dbReference type="GO" id="GO:0006085">
    <property type="term" value="P:acetyl-CoA biosynthetic process"/>
    <property type="evidence" value="ECO:0007669"/>
    <property type="project" value="TreeGrafter"/>
</dbReference>
<feature type="region of interest" description="Disordered" evidence="5">
    <location>
        <begin position="82"/>
        <end position="144"/>
    </location>
</feature>
<evidence type="ECO:0000256" key="4">
    <source>
        <dbReference type="ARBA" id="ARBA00022840"/>
    </source>
</evidence>
<dbReference type="PANTHER" id="PTHR24095:SF14">
    <property type="entry name" value="ACETYL-COENZYME A SYNTHETASE 1"/>
    <property type="match status" value="1"/>
</dbReference>
<dbReference type="SUPFAM" id="SSF56801">
    <property type="entry name" value="Acetyl-CoA synthetase-like"/>
    <property type="match status" value="1"/>
</dbReference>
<dbReference type="EMBL" id="AOMA01000060">
    <property type="protein sequence ID" value="EMA41915.1"/>
    <property type="molecule type" value="Genomic_DNA"/>
</dbReference>
<name>M0MC04_9EURY</name>
<dbReference type="Pfam" id="PF13193">
    <property type="entry name" value="AMP-binding_C"/>
    <property type="match status" value="1"/>
</dbReference>
<dbReference type="InterPro" id="IPR045851">
    <property type="entry name" value="AMP-bd_C_sf"/>
</dbReference>
<evidence type="ECO:0000313" key="8">
    <source>
        <dbReference type="EMBL" id="EMA41915.1"/>
    </source>
</evidence>
<feature type="domain" description="AMP-dependent synthetase/ligase" evidence="6">
    <location>
        <begin position="162"/>
        <end position="564"/>
    </location>
</feature>
<keyword evidence="2 8" id="KW-0436">Ligase</keyword>
<keyword evidence="9" id="KW-1185">Reference proteome</keyword>
<dbReference type="GO" id="GO:0005524">
    <property type="term" value="F:ATP binding"/>
    <property type="evidence" value="ECO:0007669"/>
    <property type="project" value="UniProtKB-KW"/>
</dbReference>
<evidence type="ECO:0000259" key="7">
    <source>
        <dbReference type="Pfam" id="PF13193"/>
    </source>
</evidence>
<reference evidence="8 9" key="1">
    <citation type="journal article" date="2014" name="PLoS Genet.">
        <title>Phylogenetically driven sequencing of extremely halophilic archaea reveals strategies for static and dynamic osmo-response.</title>
        <authorList>
            <person name="Becker E.A."/>
            <person name="Seitzer P.M."/>
            <person name="Tritt A."/>
            <person name="Larsen D."/>
            <person name="Krusor M."/>
            <person name="Yao A.I."/>
            <person name="Wu D."/>
            <person name="Madern D."/>
            <person name="Eisen J.A."/>
            <person name="Darling A.E."/>
            <person name="Facciotti M.T."/>
        </authorList>
    </citation>
    <scope>NUCLEOTIDE SEQUENCE [LARGE SCALE GENOMIC DNA]</scope>
    <source>
        <strain evidence="8 9">JCM 10879</strain>
    </source>
</reference>
<proteinExistence type="predicted"/>
<dbReference type="GO" id="GO:0003987">
    <property type="term" value="F:acetate-CoA ligase activity"/>
    <property type="evidence" value="ECO:0007669"/>
    <property type="project" value="UniProtKB-EC"/>
</dbReference>
<accession>M0MC04</accession>
<gene>
    <name evidence="8" type="ORF">C446_04490</name>
</gene>
<comment type="caution">
    <text evidence="8">The sequence shown here is derived from an EMBL/GenBank/DDBJ whole genome shotgun (WGS) entry which is preliminary data.</text>
</comment>
<dbReference type="AlphaFoldDB" id="M0MC04"/>
<feature type="region of interest" description="Disordered" evidence="5">
    <location>
        <begin position="301"/>
        <end position="331"/>
    </location>
</feature>
<dbReference type="OrthoDB" id="371752at2157"/>
<evidence type="ECO:0000256" key="1">
    <source>
        <dbReference type="ARBA" id="ARBA00013275"/>
    </source>
</evidence>
<dbReference type="Gene3D" id="3.40.50.12780">
    <property type="entry name" value="N-terminal domain of ligase-like"/>
    <property type="match status" value="1"/>
</dbReference>
<dbReference type="Gene3D" id="3.30.300.30">
    <property type="match status" value="1"/>
</dbReference>
<evidence type="ECO:0000313" key="9">
    <source>
        <dbReference type="Proteomes" id="UP000011607"/>
    </source>
</evidence>
<feature type="domain" description="AMP-binding enzyme C-terminal" evidence="7">
    <location>
        <begin position="626"/>
        <end position="704"/>
    </location>
</feature>
<dbReference type="PANTHER" id="PTHR24095">
    <property type="entry name" value="ACETYL-COENZYME A SYNTHETASE"/>
    <property type="match status" value="1"/>
</dbReference>
<dbReference type="InterPro" id="IPR025110">
    <property type="entry name" value="AMP-bd_C"/>
</dbReference>
<dbReference type="Pfam" id="PF00501">
    <property type="entry name" value="AMP-binding"/>
    <property type="match status" value="1"/>
</dbReference>
<dbReference type="PROSITE" id="PS00455">
    <property type="entry name" value="AMP_BINDING"/>
    <property type="match status" value="1"/>
</dbReference>
<organism evidence="8 9">
    <name type="scientific">Halobiforma nitratireducens JCM 10879</name>
    <dbReference type="NCBI Taxonomy" id="1227454"/>
    <lineage>
        <taxon>Archaea</taxon>
        <taxon>Methanobacteriati</taxon>
        <taxon>Methanobacteriota</taxon>
        <taxon>Stenosarchaea group</taxon>
        <taxon>Halobacteria</taxon>
        <taxon>Halobacteriales</taxon>
        <taxon>Natrialbaceae</taxon>
        <taxon>Halobiforma</taxon>
    </lineage>
</organism>
<keyword evidence="3" id="KW-0547">Nucleotide-binding</keyword>
<dbReference type="InterPro" id="IPR000873">
    <property type="entry name" value="AMP-dep_synth/lig_dom"/>
</dbReference>
<feature type="compositionally biased region" description="Basic and acidic residues" evidence="5">
    <location>
        <begin position="82"/>
        <end position="91"/>
    </location>
</feature>